<keyword evidence="7" id="KW-1185">Reference proteome</keyword>
<sequence length="199" mass="21529">MTTEAGQAPARRTRLTPDREAKLYAAVLDELRGAGYEAMTMDAVAARARTSKATLYRQWKGKPELVAAALRHLKPVYSAGIDTGSLRGDLLEVAHRVEHVAPGDTALLAAVGHACDGHPELGDAMRQALIEPERAVLDAMLERAVARGEIRADTKAAEFFLPMLVAALPARKILEDRFADAAYMTRYIDAVVLPALLNS</sequence>
<dbReference type="InterPro" id="IPR009057">
    <property type="entry name" value="Homeodomain-like_sf"/>
</dbReference>
<keyword evidence="3" id="KW-0804">Transcription</keyword>
<dbReference type="EMBL" id="JAINVZ010000023">
    <property type="protein sequence ID" value="MBY8888328.1"/>
    <property type="molecule type" value="Genomic_DNA"/>
</dbReference>
<evidence type="ECO:0000259" key="5">
    <source>
        <dbReference type="PROSITE" id="PS50977"/>
    </source>
</evidence>
<name>A0ABS7QYN6_9ACTN</name>
<dbReference type="Gene3D" id="1.10.357.10">
    <property type="entry name" value="Tetracycline Repressor, domain 2"/>
    <property type="match status" value="1"/>
</dbReference>
<dbReference type="PROSITE" id="PS50977">
    <property type="entry name" value="HTH_TETR_2"/>
    <property type="match status" value="1"/>
</dbReference>
<organism evidence="6 7">
    <name type="scientific">Streptantibioticus parmotrematis</name>
    <dbReference type="NCBI Taxonomy" id="2873249"/>
    <lineage>
        <taxon>Bacteria</taxon>
        <taxon>Bacillati</taxon>
        <taxon>Actinomycetota</taxon>
        <taxon>Actinomycetes</taxon>
        <taxon>Kitasatosporales</taxon>
        <taxon>Streptomycetaceae</taxon>
        <taxon>Streptantibioticus</taxon>
    </lineage>
</organism>
<dbReference type="RefSeq" id="WP_222981052.1">
    <property type="nucleotide sequence ID" value="NZ_JAINVZ010000023.1"/>
</dbReference>
<accession>A0ABS7QYN6</accession>
<feature type="DNA-binding region" description="H-T-H motif" evidence="4">
    <location>
        <begin position="40"/>
        <end position="59"/>
    </location>
</feature>
<comment type="caution">
    <text evidence="6">The sequence shown here is derived from an EMBL/GenBank/DDBJ whole genome shotgun (WGS) entry which is preliminary data.</text>
</comment>
<dbReference type="Gene3D" id="1.10.10.60">
    <property type="entry name" value="Homeodomain-like"/>
    <property type="match status" value="1"/>
</dbReference>
<protein>
    <submittedName>
        <fullName evidence="6">TetR/AcrR family transcriptional regulator</fullName>
    </submittedName>
</protein>
<dbReference type="InterPro" id="IPR050109">
    <property type="entry name" value="HTH-type_TetR-like_transc_reg"/>
</dbReference>
<gene>
    <name evidence="6" type="ORF">K7472_26320</name>
</gene>
<dbReference type="PANTHER" id="PTHR30055:SF149">
    <property type="entry name" value="TETR-FAMILY TRANSCRIPTIONAL REGULATOR"/>
    <property type="match status" value="1"/>
</dbReference>
<evidence type="ECO:0000256" key="2">
    <source>
        <dbReference type="ARBA" id="ARBA00023125"/>
    </source>
</evidence>
<dbReference type="InterPro" id="IPR001647">
    <property type="entry name" value="HTH_TetR"/>
</dbReference>
<reference evidence="6 7" key="1">
    <citation type="submission" date="2021-08" db="EMBL/GenBank/DDBJ databases">
        <title>Streptomyces sp. PTM05 isolated from lichen.</title>
        <authorList>
            <person name="Somphong A."/>
            <person name="Phongsopitanun W."/>
            <person name="Tanasupawat S."/>
        </authorList>
    </citation>
    <scope>NUCLEOTIDE SEQUENCE [LARGE SCALE GENOMIC DNA]</scope>
    <source>
        <strain evidence="6 7">Ptm05</strain>
    </source>
</reference>
<dbReference type="Pfam" id="PF00440">
    <property type="entry name" value="TetR_N"/>
    <property type="match status" value="1"/>
</dbReference>
<evidence type="ECO:0000256" key="3">
    <source>
        <dbReference type="ARBA" id="ARBA00023163"/>
    </source>
</evidence>
<dbReference type="InterPro" id="IPR011075">
    <property type="entry name" value="TetR_C"/>
</dbReference>
<dbReference type="InterPro" id="IPR036271">
    <property type="entry name" value="Tet_transcr_reg_TetR-rel_C_sf"/>
</dbReference>
<keyword evidence="1" id="KW-0805">Transcription regulation</keyword>
<proteinExistence type="predicted"/>
<evidence type="ECO:0000256" key="4">
    <source>
        <dbReference type="PROSITE-ProRule" id="PRU00335"/>
    </source>
</evidence>
<feature type="domain" description="HTH tetR-type" evidence="5">
    <location>
        <begin position="17"/>
        <end position="77"/>
    </location>
</feature>
<evidence type="ECO:0000256" key="1">
    <source>
        <dbReference type="ARBA" id="ARBA00023015"/>
    </source>
</evidence>
<dbReference type="Proteomes" id="UP001198565">
    <property type="component" value="Unassembled WGS sequence"/>
</dbReference>
<keyword evidence="2 4" id="KW-0238">DNA-binding</keyword>
<dbReference type="SUPFAM" id="SSF48498">
    <property type="entry name" value="Tetracyclin repressor-like, C-terminal domain"/>
    <property type="match status" value="1"/>
</dbReference>
<evidence type="ECO:0000313" key="6">
    <source>
        <dbReference type="EMBL" id="MBY8888328.1"/>
    </source>
</evidence>
<dbReference type="PANTHER" id="PTHR30055">
    <property type="entry name" value="HTH-TYPE TRANSCRIPTIONAL REGULATOR RUTR"/>
    <property type="match status" value="1"/>
</dbReference>
<dbReference type="Pfam" id="PF16859">
    <property type="entry name" value="TetR_C_11"/>
    <property type="match status" value="1"/>
</dbReference>
<evidence type="ECO:0000313" key="7">
    <source>
        <dbReference type="Proteomes" id="UP001198565"/>
    </source>
</evidence>
<dbReference type="SUPFAM" id="SSF46689">
    <property type="entry name" value="Homeodomain-like"/>
    <property type="match status" value="1"/>
</dbReference>